<feature type="domain" description="Carbohydrate kinase FGGY N-terminal" evidence="5">
    <location>
        <begin position="4"/>
        <end position="245"/>
    </location>
</feature>
<reference evidence="7 8" key="1">
    <citation type="submission" date="2019-09" db="EMBL/GenBank/DDBJ databases">
        <title>Taxonomic organization of the family Brucellaceae based on a phylogenomic approach.</title>
        <authorList>
            <person name="Leclercq S."/>
            <person name="Cloeckaert A."/>
            <person name="Zygmunt M.S."/>
        </authorList>
    </citation>
    <scope>NUCLEOTIDE SEQUENCE [LARGE SCALE GENOMIC DNA]</scope>
    <source>
        <strain evidence="7 8">LMG 18957</strain>
    </source>
</reference>
<proteinExistence type="inferred from homology"/>
<dbReference type="PROSITE" id="PS00445">
    <property type="entry name" value="FGGY_KINASES_2"/>
    <property type="match status" value="1"/>
</dbReference>
<dbReference type="InterPro" id="IPR018485">
    <property type="entry name" value="FGGY_C"/>
</dbReference>
<evidence type="ECO:0000256" key="3">
    <source>
        <dbReference type="ARBA" id="ARBA00022777"/>
    </source>
</evidence>
<evidence type="ECO:0000256" key="2">
    <source>
        <dbReference type="ARBA" id="ARBA00022679"/>
    </source>
</evidence>
<dbReference type="GO" id="GO:0016301">
    <property type="term" value="F:kinase activity"/>
    <property type="evidence" value="ECO:0007669"/>
    <property type="project" value="UniProtKB-KW"/>
</dbReference>
<protein>
    <submittedName>
        <fullName evidence="7">Xylulokinase</fullName>
    </submittedName>
</protein>
<name>A0A833CIX3_9HYPH</name>
<dbReference type="InterPro" id="IPR050406">
    <property type="entry name" value="FGGY_Carb_Kinase"/>
</dbReference>
<evidence type="ECO:0000256" key="1">
    <source>
        <dbReference type="ARBA" id="ARBA00009156"/>
    </source>
</evidence>
<comment type="caution">
    <text evidence="7">The sequence shown here is derived from an EMBL/GenBank/DDBJ whole genome shotgun (WGS) entry which is preliminary data.</text>
</comment>
<keyword evidence="2 4" id="KW-0808">Transferase</keyword>
<dbReference type="InterPro" id="IPR018484">
    <property type="entry name" value="FGGY_N"/>
</dbReference>
<keyword evidence="8" id="KW-1185">Reference proteome</keyword>
<organism evidence="7 8">
    <name type="scientific">Brucella tritici</name>
    <dbReference type="NCBI Taxonomy" id="94626"/>
    <lineage>
        <taxon>Bacteria</taxon>
        <taxon>Pseudomonadati</taxon>
        <taxon>Pseudomonadota</taxon>
        <taxon>Alphaproteobacteria</taxon>
        <taxon>Hyphomicrobiales</taxon>
        <taxon>Brucellaceae</taxon>
        <taxon>Brucella/Ochrobactrum group</taxon>
        <taxon>Brucella</taxon>
    </lineage>
</organism>
<gene>
    <name evidence="7" type="ORF">F9K91_17495</name>
</gene>
<evidence type="ECO:0000259" key="5">
    <source>
        <dbReference type="Pfam" id="PF00370"/>
    </source>
</evidence>
<dbReference type="InterPro" id="IPR018483">
    <property type="entry name" value="Carb_kinase_FGGY_CS"/>
</dbReference>
<dbReference type="PIRSF" id="PIRSF000538">
    <property type="entry name" value="GlpK"/>
    <property type="match status" value="1"/>
</dbReference>
<feature type="domain" description="Carbohydrate kinase FGGY C-terminal" evidence="6">
    <location>
        <begin position="261"/>
        <end position="442"/>
    </location>
</feature>
<sequence>MQLLLGIDLGAGSLKVSLITLDGQCKGEGAHAVPTHAPLAGWSEQDPQDWWIALQKSVAQAVSKADVSADQIVAISFSAGAHSAVLADAAGNPLRRAIMWNDQRTGDQCQKLIQRADKLIRRKSKNKVTPTWTLPHLMWLNEYEPDLVRKVERVYLAKDWLRSKLTGDWCTDITDAYGTLMVDDVTKSWSGEICQLIDWRLETLPTIVKSTDIVGTVVGRAAAETGLREGTPVICGMSDTAAEDIGAGMLDYGIGVVKLATAATMSCMRNEPNPTQSLVSYPYYPEHMWFQIAGTNSCASAHAWLRKTAFAGSDGGGKSYDEMEALARNIPAGSDGLFFHPYLNGERAPYFDPKLRASYVGMSFQHGPGHLIRALYEGVACSLRDCRRQFVASGIRFDMLRATGGGARSPLWRQILANVLDTRVELTENADASFGIALVAGLGAGLIQNSNELARKVRVVAVHEPEAASVRFYDGYFDDYLRIQQALQSINHDIVERYQSPSAN</sequence>
<dbReference type="GO" id="GO:0005975">
    <property type="term" value="P:carbohydrate metabolic process"/>
    <property type="evidence" value="ECO:0007669"/>
    <property type="project" value="InterPro"/>
</dbReference>
<keyword evidence="3 4" id="KW-0418">Kinase</keyword>
<evidence type="ECO:0000313" key="7">
    <source>
        <dbReference type="EMBL" id="KAB2663774.1"/>
    </source>
</evidence>
<evidence type="ECO:0000259" key="6">
    <source>
        <dbReference type="Pfam" id="PF02782"/>
    </source>
</evidence>
<dbReference type="SUPFAM" id="SSF53067">
    <property type="entry name" value="Actin-like ATPase domain"/>
    <property type="match status" value="2"/>
</dbReference>
<evidence type="ECO:0000313" key="8">
    <source>
        <dbReference type="Proteomes" id="UP000430843"/>
    </source>
</evidence>
<dbReference type="InterPro" id="IPR043129">
    <property type="entry name" value="ATPase_NBD"/>
</dbReference>
<accession>A0A833CIX3</accession>
<dbReference type="PANTHER" id="PTHR43095:SF5">
    <property type="entry name" value="XYLULOSE KINASE"/>
    <property type="match status" value="1"/>
</dbReference>
<dbReference type="Gene3D" id="3.30.420.40">
    <property type="match status" value="2"/>
</dbReference>
<comment type="similarity">
    <text evidence="1 4">Belongs to the FGGY kinase family.</text>
</comment>
<evidence type="ECO:0000256" key="4">
    <source>
        <dbReference type="RuleBase" id="RU003733"/>
    </source>
</evidence>
<dbReference type="CDD" id="cd07808">
    <property type="entry name" value="ASKHA_NBD_FGGY_EcXK-like"/>
    <property type="match status" value="1"/>
</dbReference>
<dbReference type="GO" id="GO:0016773">
    <property type="term" value="F:phosphotransferase activity, alcohol group as acceptor"/>
    <property type="evidence" value="ECO:0007669"/>
    <property type="project" value="InterPro"/>
</dbReference>
<dbReference type="EMBL" id="WBWA01000018">
    <property type="protein sequence ID" value="KAB2663774.1"/>
    <property type="molecule type" value="Genomic_DNA"/>
</dbReference>
<dbReference type="AlphaFoldDB" id="A0A833CIX3"/>
<dbReference type="PANTHER" id="PTHR43095">
    <property type="entry name" value="SUGAR KINASE"/>
    <property type="match status" value="1"/>
</dbReference>
<dbReference type="Pfam" id="PF00370">
    <property type="entry name" value="FGGY_N"/>
    <property type="match status" value="1"/>
</dbReference>
<dbReference type="Pfam" id="PF02782">
    <property type="entry name" value="FGGY_C"/>
    <property type="match status" value="1"/>
</dbReference>
<dbReference type="RefSeq" id="WP_151678331.1">
    <property type="nucleotide sequence ID" value="NZ_WBWA01000018.1"/>
</dbReference>
<dbReference type="InterPro" id="IPR000577">
    <property type="entry name" value="Carb_kinase_FGGY"/>
</dbReference>
<dbReference type="Proteomes" id="UP000430843">
    <property type="component" value="Unassembled WGS sequence"/>
</dbReference>